<evidence type="ECO:0000256" key="1">
    <source>
        <dbReference type="ARBA" id="ARBA00004174"/>
    </source>
</evidence>
<keyword evidence="11" id="KW-0503">Monooxygenase</keyword>
<keyword evidence="6" id="KW-0492">Microsome</keyword>
<dbReference type="AlphaFoldDB" id="A0AAN8FXY3"/>
<keyword evidence="4 10" id="KW-0349">Heme</keyword>
<dbReference type="InterPro" id="IPR050705">
    <property type="entry name" value="Cytochrome_P450_3A"/>
</dbReference>
<keyword evidence="6" id="KW-0256">Endoplasmic reticulum</keyword>
<evidence type="ECO:0000256" key="2">
    <source>
        <dbReference type="ARBA" id="ARBA00004406"/>
    </source>
</evidence>
<dbReference type="PANTHER" id="PTHR24302:SF15">
    <property type="entry name" value="FATTY-ACID PEROXYGENASE"/>
    <property type="match status" value="1"/>
</dbReference>
<dbReference type="CDD" id="cd11055">
    <property type="entry name" value="CYP3A-like"/>
    <property type="match status" value="1"/>
</dbReference>
<dbReference type="Proteomes" id="UP001347796">
    <property type="component" value="Unassembled WGS sequence"/>
</dbReference>
<name>A0AAN8FXY3_PATCE</name>
<dbReference type="InterPro" id="IPR017972">
    <property type="entry name" value="Cyt_P450_CS"/>
</dbReference>
<dbReference type="PRINTS" id="PR00385">
    <property type="entry name" value="P450"/>
</dbReference>
<dbReference type="PRINTS" id="PR00463">
    <property type="entry name" value="EP450I"/>
</dbReference>
<evidence type="ECO:0000256" key="10">
    <source>
        <dbReference type="PIRSR" id="PIRSR602401-1"/>
    </source>
</evidence>
<comment type="function">
    <text evidence="9">Cytochromes P450 are a group of heme-thiolate monooxygenases. They oxidize a variety of structurally unrelated compounds, including steroids, fatty acids, and xenobiotics.</text>
</comment>
<feature type="transmembrane region" description="Helical" evidence="12">
    <location>
        <begin position="6"/>
        <end position="28"/>
    </location>
</feature>
<keyword evidence="14" id="KW-1185">Reference proteome</keyword>
<keyword evidence="12" id="KW-1133">Transmembrane helix</keyword>
<dbReference type="FunFam" id="1.10.630.10:FF:000042">
    <property type="entry name" value="Cytochrome P450"/>
    <property type="match status" value="1"/>
</dbReference>
<comment type="similarity">
    <text evidence="3 11">Belongs to the cytochrome P450 family.</text>
</comment>
<dbReference type="PANTHER" id="PTHR24302">
    <property type="entry name" value="CYTOCHROME P450 FAMILY 3"/>
    <property type="match status" value="1"/>
</dbReference>
<protein>
    <recommendedName>
        <fullName evidence="15">Cytochrome P450</fullName>
    </recommendedName>
</protein>
<dbReference type="EMBL" id="JAZGQO010000021">
    <property type="protein sequence ID" value="KAK6166507.1"/>
    <property type="molecule type" value="Genomic_DNA"/>
</dbReference>
<comment type="cofactor">
    <cofactor evidence="10">
        <name>heme</name>
        <dbReference type="ChEBI" id="CHEBI:30413"/>
    </cofactor>
</comment>
<dbReference type="GO" id="GO:0005789">
    <property type="term" value="C:endoplasmic reticulum membrane"/>
    <property type="evidence" value="ECO:0007669"/>
    <property type="project" value="UniProtKB-SubCell"/>
</dbReference>
<evidence type="ECO:0000256" key="6">
    <source>
        <dbReference type="ARBA" id="ARBA00022848"/>
    </source>
</evidence>
<keyword evidence="8 10" id="KW-0408">Iron</keyword>
<keyword evidence="7 11" id="KW-0560">Oxidoreductase</keyword>
<proteinExistence type="inferred from homology"/>
<dbReference type="GO" id="GO:0020037">
    <property type="term" value="F:heme binding"/>
    <property type="evidence" value="ECO:0007669"/>
    <property type="project" value="InterPro"/>
</dbReference>
<evidence type="ECO:0000256" key="11">
    <source>
        <dbReference type="RuleBase" id="RU000461"/>
    </source>
</evidence>
<evidence type="ECO:0000256" key="7">
    <source>
        <dbReference type="ARBA" id="ARBA00023002"/>
    </source>
</evidence>
<comment type="subcellular location">
    <subcellularLocation>
        <location evidence="2">Endoplasmic reticulum membrane</location>
        <topology evidence="2">Peripheral membrane protein</topology>
    </subcellularLocation>
    <subcellularLocation>
        <location evidence="1">Microsome membrane</location>
        <topology evidence="1">Peripheral membrane protein</topology>
    </subcellularLocation>
</comment>
<evidence type="ECO:0000313" key="13">
    <source>
        <dbReference type="EMBL" id="KAK6166507.1"/>
    </source>
</evidence>
<feature type="binding site" description="axial binding residue" evidence="10">
    <location>
        <position position="457"/>
    </location>
    <ligand>
        <name>heme</name>
        <dbReference type="ChEBI" id="CHEBI:30413"/>
    </ligand>
    <ligandPart>
        <name>Fe</name>
        <dbReference type="ChEBI" id="CHEBI:18248"/>
    </ligandPart>
</feature>
<evidence type="ECO:0000256" key="12">
    <source>
        <dbReference type="SAM" id="Phobius"/>
    </source>
</evidence>
<dbReference type="InterPro" id="IPR001128">
    <property type="entry name" value="Cyt_P450"/>
</dbReference>
<keyword evidence="12" id="KW-0812">Transmembrane</keyword>
<dbReference type="PROSITE" id="PS00086">
    <property type="entry name" value="CYTOCHROME_P450"/>
    <property type="match status" value="1"/>
</dbReference>
<reference evidence="13 14" key="1">
    <citation type="submission" date="2024-01" db="EMBL/GenBank/DDBJ databases">
        <title>The genome of the rayed Mediterranean limpet Patella caerulea (Linnaeus, 1758).</title>
        <authorList>
            <person name="Anh-Thu Weber A."/>
            <person name="Halstead-Nussloch G."/>
        </authorList>
    </citation>
    <scope>NUCLEOTIDE SEQUENCE [LARGE SCALE GENOMIC DNA]</scope>
    <source>
        <strain evidence="13">AATW-2023a</strain>
        <tissue evidence="13">Whole specimen</tissue>
    </source>
</reference>
<evidence type="ECO:0000256" key="9">
    <source>
        <dbReference type="ARBA" id="ARBA00043906"/>
    </source>
</evidence>
<dbReference type="Gene3D" id="1.10.630.10">
    <property type="entry name" value="Cytochrome P450"/>
    <property type="match status" value="1"/>
</dbReference>
<evidence type="ECO:0000256" key="5">
    <source>
        <dbReference type="ARBA" id="ARBA00022723"/>
    </source>
</evidence>
<keyword evidence="5 10" id="KW-0479">Metal-binding</keyword>
<organism evidence="13 14">
    <name type="scientific">Patella caerulea</name>
    <name type="common">Rayed Mediterranean limpet</name>
    <dbReference type="NCBI Taxonomy" id="87958"/>
    <lineage>
        <taxon>Eukaryota</taxon>
        <taxon>Metazoa</taxon>
        <taxon>Spiralia</taxon>
        <taxon>Lophotrochozoa</taxon>
        <taxon>Mollusca</taxon>
        <taxon>Gastropoda</taxon>
        <taxon>Patellogastropoda</taxon>
        <taxon>Patelloidea</taxon>
        <taxon>Patellidae</taxon>
        <taxon>Patella</taxon>
    </lineage>
</organism>
<evidence type="ECO:0000256" key="4">
    <source>
        <dbReference type="ARBA" id="ARBA00022617"/>
    </source>
</evidence>
<dbReference type="InterPro" id="IPR036396">
    <property type="entry name" value="Cyt_P450_sf"/>
</dbReference>
<evidence type="ECO:0000313" key="14">
    <source>
        <dbReference type="Proteomes" id="UP001347796"/>
    </source>
</evidence>
<dbReference type="GO" id="GO:0005506">
    <property type="term" value="F:iron ion binding"/>
    <property type="evidence" value="ECO:0007669"/>
    <property type="project" value="InterPro"/>
</dbReference>
<evidence type="ECO:0000256" key="3">
    <source>
        <dbReference type="ARBA" id="ARBA00010617"/>
    </source>
</evidence>
<dbReference type="InterPro" id="IPR002401">
    <property type="entry name" value="Cyt_P450_E_grp-I"/>
</dbReference>
<dbReference type="GO" id="GO:0008395">
    <property type="term" value="F:steroid hydroxylase activity"/>
    <property type="evidence" value="ECO:0007669"/>
    <property type="project" value="TreeGrafter"/>
</dbReference>
<dbReference type="SUPFAM" id="SSF48264">
    <property type="entry name" value="Cytochrome P450"/>
    <property type="match status" value="1"/>
</dbReference>
<dbReference type="Pfam" id="PF00067">
    <property type="entry name" value="p450"/>
    <property type="match status" value="1"/>
</dbReference>
<dbReference type="GO" id="GO:0016705">
    <property type="term" value="F:oxidoreductase activity, acting on paired donors, with incorporation or reduction of molecular oxygen"/>
    <property type="evidence" value="ECO:0007669"/>
    <property type="project" value="InterPro"/>
</dbReference>
<sequence>MGWLDIFEFIPMWTWLIILTVVLLYFYGTNGHNVWEKMGIPGPKPRIFFGNILDFGRLGLVKQTEEWKKQYGPIYGLYFGRQSTLIINDLDILKEVLVKDFQHFTDRRETVSRSYVEKGVFFQGGADWKRIRNIITPTFSSGKLKLMIGNINKCGGLLSDNLVMKAKKGETVDVKRCFGAYTMDVIATTAFGLDIDSQTNPDEPFVDNARKLFAQTKLASTTVLIAMIFPFVKPLFKLLDVGFFPAGPSNFFVRSIKAMIEQRKTEDEATRSQRTDFLQLLLNAESDEINDEKVSNGTQTKVIKRLTLEEIIGQAFLFFVAGYETTANTLHFIAYHLAKNPEVQEKVIKEIETQVGNREPTYDEVNKLTYLEQVIIETLRFNPPVVMVNRKSSEDVTFKGIHIPRDTTVMIPIYSVQHDPENYEDPEEFRPERFDPATKKESNPVTFLAFGYGPRLCIGMRLAMVETKIALVYALRKVRFVKCSKTPEKLEYSNVGILSTKEPIILGVDLVNQS</sequence>
<keyword evidence="12" id="KW-0472">Membrane</keyword>
<accession>A0AAN8FXY3</accession>
<comment type="caution">
    <text evidence="13">The sequence shown here is derived from an EMBL/GenBank/DDBJ whole genome shotgun (WGS) entry which is preliminary data.</text>
</comment>
<evidence type="ECO:0000256" key="8">
    <source>
        <dbReference type="ARBA" id="ARBA00023004"/>
    </source>
</evidence>
<evidence type="ECO:0008006" key="15">
    <source>
        <dbReference type="Google" id="ProtNLM"/>
    </source>
</evidence>
<gene>
    <name evidence="13" type="ORF">SNE40_023175</name>
</gene>